<reference evidence="2" key="1">
    <citation type="journal article" date="2021" name="Proc. Natl. Acad. Sci. U.S.A.">
        <title>A Catalog of Tens of Thousands of Viruses from Human Metagenomes Reveals Hidden Associations with Chronic Diseases.</title>
        <authorList>
            <person name="Tisza M.J."/>
            <person name="Buck C.B."/>
        </authorList>
    </citation>
    <scope>NUCLEOTIDE SEQUENCE</scope>
    <source>
        <strain evidence="2">CtRQZ5</strain>
    </source>
</reference>
<sequence length="60" mass="7438">MHFSKSLRYKLITSHSIKLIYRYIAQCRTIIYILNICLTIWNIYFIYYTNNRSRVILFIK</sequence>
<evidence type="ECO:0000256" key="1">
    <source>
        <dbReference type="SAM" id="Phobius"/>
    </source>
</evidence>
<proteinExistence type="predicted"/>
<keyword evidence="1" id="KW-1133">Transmembrane helix</keyword>
<protein>
    <submittedName>
        <fullName evidence="2">Uncharacterized protein</fullName>
    </submittedName>
</protein>
<accession>A0A8S5LXJ7</accession>
<feature type="transmembrane region" description="Helical" evidence="1">
    <location>
        <begin position="29"/>
        <end position="48"/>
    </location>
</feature>
<name>A0A8S5LXJ7_9CAUD</name>
<keyword evidence="1" id="KW-0812">Transmembrane</keyword>
<evidence type="ECO:0000313" key="2">
    <source>
        <dbReference type="EMBL" id="DAD74753.1"/>
    </source>
</evidence>
<dbReference type="EMBL" id="BK014764">
    <property type="protein sequence ID" value="DAD74753.1"/>
    <property type="molecule type" value="Genomic_DNA"/>
</dbReference>
<keyword evidence="1" id="KW-0472">Membrane</keyword>
<organism evidence="2">
    <name type="scientific">CrAss-like virus sp. ctRQZ5</name>
    <dbReference type="NCBI Taxonomy" id="2826824"/>
    <lineage>
        <taxon>Viruses</taxon>
        <taxon>Duplodnaviria</taxon>
        <taxon>Heunggongvirae</taxon>
        <taxon>Uroviricota</taxon>
        <taxon>Caudoviricetes</taxon>
        <taxon>Crassvirales</taxon>
    </lineage>
</organism>